<feature type="binding site" evidence="10">
    <location>
        <position position="80"/>
    </location>
    <ligand>
        <name>[4Fe-4S] cluster</name>
        <dbReference type="ChEBI" id="CHEBI:49883"/>
        <label>1</label>
    </ligand>
</feature>
<sequence>MNILFISLGCDKNLADSETMLGMLASRGYQIVDEEEKADVIIVNTCCFIHDAMEESIETILQMAEYKKSGSLKALIVTGCMAERYREEITKEIPEVDAVLGTASYGHILDAVDEALKGHSYLMMEPLNILPIIETHRLVTTGGHYAYLKIAEGCDKHCTYCIIPKLRGDFRSVPMDHLIKEAEQLAADGVKELILVAQETTLYGKDLYGEKKLPELLHKLCQISGIRWIRILYCYPEEITEELIQTMKEEPKICHYLDLPIQHASDGILKRMGRRTSKEELVHIISRLREEIPDITLRTTLITGFPGETQEQHEELMDFVDEMEFDRLGVFTYSPEEGTPAASMPDQIEESIKEDRRAELMELQQEIAFEQAENMIGKEVLVMIEGKVADENAYVGRTYKDAPNVDGLIFVNTDAELMSGDFAKVKVTGACEYDLIGELM</sequence>
<comment type="caution">
    <text evidence="14">The sequence shown here is derived from an EMBL/GenBank/DDBJ whole genome shotgun (WGS) entry which is preliminary data.</text>
</comment>
<dbReference type="GO" id="GO:0005829">
    <property type="term" value="C:cytosol"/>
    <property type="evidence" value="ECO:0007669"/>
    <property type="project" value="TreeGrafter"/>
</dbReference>
<dbReference type="InterPro" id="IPR013848">
    <property type="entry name" value="Methylthiotransferase_N"/>
</dbReference>
<dbReference type="Gene3D" id="3.40.50.12160">
    <property type="entry name" value="Methylthiotransferase, N-terminal domain"/>
    <property type="match status" value="1"/>
</dbReference>
<feature type="domain" description="Radical SAM core" evidence="13">
    <location>
        <begin position="140"/>
        <end position="370"/>
    </location>
</feature>
<keyword evidence="3 10" id="KW-0963">Cytoplasm</keyword>
<keyword evidence="15" id="KW-1185">Reference proteome</keyword>
<dbReference type="SFLD" id="SFLDF00274">
    <property type="entry name" value="ribosomal_protein_S12_methylth"/>
    <property type="match status" value="1"/>
</dbReference>
<comment type="similarity">
    <text evidence="10">Belongs to the methylthiotransferase family. RimO subfamily.</text>
</comment>
<comment type="cofactor">
    <cofactor evidence="10">
        <name>[4Fe-4S] cluster</name>
        <dbReference type="ChEBI" id="CHEBI:49883"/>
    </cofactor>
    <text evidence="10">Binds 2 [4Fe-4S] clusters. One cluster is coordinated with 3 cysteines and an exchangeable S-adenosyl-L-methionine.</text>
</comment>
<evidence type="ECO:0000256" key="6">
    <source>
        <dbReference type="ARBA" id="ARBA00022723"/>
    </source>
</evidence>
<dbReference type="Proteomes" id="UP001145145">
    <property type="component" value="Unassembled WGS sequence"/>
</dbReference>
<dbReference type="InterPro" id="IPR038135">
    <property type="entry name" value="Methylthiotransferase_N_sf"/>
</dbReference>
<feature type="domain" description="MTTase N-terminal" evidence="12">
    <location>
        <begin position="1"/>
        <end position="117"/>
    </location>
</feature>
<dbReference type="Gene3D" id="2.40.50.140">
    <property type="entry name" value="Nucleic acid-binding proteins"/>
    <property type="match status" value="1"/>
</dbReference>
<keyword evidence="7 10" id="KW-0408">Iron</keyword>
<dbReference type="RefSeq" id="WP_281873534.1">
    <property type="nucleotide sequence ID" value="NZ_BSBO01000032.1"/>
</dbReference>
<feature type="binding site" evidence="10">
    <location>
        <position position="10"/>
    </location>
    <ligand>
        <name>[4Fe-4S] cluster</name>
        <dbReference type="ChEBI" id="CHEBI:49883"/>
        <label>1</label>
    </ligand>
</feature>
<evidence type="ECO:0000256" key="3">
    <source>
        <dbReference type="ARBA" id="ARBA00022490"/>
    </source>
</evidence>
<dbReference type="EC" id="2.8.4.4" evidence="10"/>
<dbReference type="InterPro" id="IPR058240">
    <property type="entry name" value="rSAM_sf"/>
</dbReference>
<dbReference type="Pfam" id="PF04055">
    <property type="entry name" value="Radical_SAM"/>
    <property type="match status" value="1"/>
</dbReference>
<evidence type="ECO:0000256" key="4">
    <source>
        <dbReference type="ARBA" id="ARBA00022679"/>
    </source>
</evidence>
<evidence type="ECO:0000313" key="15">
    <source>
        <dbReference type="Proteomes" id="UP001145145"/>
    </source>
</evidence>
<reference evidence="14 15" key="1">
    <citation type="journal article" date="2023" name="Int. J. Syst. Evol. Microbiol.">
        <title>Sellimonas catena sp. nov., isolated from human faeces.</title>
        <authorList>
            <person name="Hisatomi A."/>
            <person name="Ohkuma M."/>
            <person name="Sakamoto M."/>
        </authorList>
    </citation>
    <scope>NUCLEOTIDE SEQUENCE [LARGE SCALE GENOMIC DNA]</scope>
    <source>
        <strain evidence="14 15">12EGH17</strain>
    </source>
</reference>
<evidence type="ECO:0000256" key="8">
    <source>
        <dbReference type="ARBA" id="ARBA00023014"/>
    </source>
</evidence>
<comment type="catalytic activity">
    <reaction evidence="9">
        <text>N(6)-dimethylallyladenosine(37) in tRNA + (sulfur carrier)-SH + AH2 + 2 S-adenosyl-L-methionine = 2-methylsulfanyl-N(6)-dimethylallyladenosine(37) in tRNA + (sulfur carrier)-H + 5'-deoxyadenosine + L-methionine + A + S-adenosyl-L-homocysteine + 2 H(+)</text>
        <dbReference type="Rhea" id="RHEA:37067"/>
        <dbReference type="Rhea" id="RHEA-COMP:10375"/>
        <dbReference type="Rhea" id="RHEA-COMP:10376"/>
        <dbReference type="Rhea" id="RHEA-COMP:14737"/>
        <dbReference type="Rhea" id="RHEA-COMP:14739"/>
        <dbReference type="ChEBI" id="CHEBI:13193"/>
        <dbReference type="ChEBI" id="CHEBI:15378"/>
        <dbReference type="ChEBI" id="CHEBI:17319"/>
        <dbReference type="ChEBI" id="CHEBI:17499"/>
        <dbReference type="ChEBI" id="CHEBI:29917"/>
        <dbReference type="ChEBI" id="CHEBI:57844"/>
        <dbReference type="ChEBI" id="CHEBI:57856"/>
        <dbReference type="ChEBI" id="CHEBI:59789"/>
        <dbReference type="ChEBI" id="CHEBI:64428"/>
        <dbReference type="ChEBI" id="CHEBI:74415"/>
        <dbReference type="ChEBI" id="CHEBI:74417"/>
        <dbReference type="EC" id="2.8.4.3"/>
    </reaction>
</comment>
<dbReference type="SUPFAM" id="SSF102114">
    <property type="entry name" value="Radical SAM enzymes"/>
    <property type="match status" value="1"/>
</dbReference>
<evidence type="ECO:0000259" key="11">
    <source>
        <dbReference type="PROSITE" id="PS50926"/>
    </source>
</evidence>
<dbReference type="GO" id="GO:0005840">
    <property type="term" value="C:ribosome"/>
    <property type="evidence" value="ECO:0007669"/>
    <property type="project" value="UniProtKB-KW"/>
</dbReference>
<dbReference type="GO" id="GO:0035599">
    <property type="term" value="F:aspartic acid methylthiotransferase activity"/>
    <property type="evidence" value="ECO:0007669"/>
    <property type="project" value="TreeGrafter"/>
</dbReference>
<dbReference type="InterPro" id="IPR006638">
    <property type="entry name" value="Elp3/MiaA/NifB-like_rSAM"/>
</dbReference>
<dbReference type="GO" id="GO:0046872">
    <property type="term" value="F:metal ion binding"/>
    <property type="evidence" value="ECO:0007669"/>
    <property type="project" value="UniProtKB-KW"/>
</dbReference>
<dbReference type="SFLD" id="SFLDG01082">
    <property type="entry name" value="B12-binding_domain_containing"/>
    <property type="match status" value="1"/>
</dbReference>
<keyword evidence="6 10" id="KW-0479">Metal-binding</keyword>
<evidence type="ECO:0000259" key="12">
    <source>
        <dbReference type="PROSITE" id="PS51449"/>
    </source>
</evidence>
<evidence type="ECO:0000256" key="10">
    <source>
        <dbReference type="HAMAP-Rule" id="MF_01865"/>
    </source>
</evidence>
<dbReference type="InterPro" id="IPR007197">
    <property type="entry name" value="rSAM"/>
</dbReference>
<evidence type="ECO:0000256" key="9">
    <source>
        <dbReference type="ARBA" id="ARBA00051425"/>
    </source>
</evidence>
<keyword evidence="2 10" id="KW-0004">4Fe-4S</keyword>
<comment type="catalytic activity">
    <reaction evidence="10">
        <text>L-aspartate(89)-[ribosomal protein uS12]-hydrogen + (sulfur carrier)-SH + AH2 + 2 S-adenosyl-L-methionine = 3-methylsulfanyl-L-aspartate(89)-[ribosomal protein uS12]-hydrogen + (sulfur carrier)-H + 5'-deoxyadenosine + L-methionine + A + S-adenosyl-L-homocysteine + 2 H(+)</text>
        <dbReference type="Rhea" id="RHEA:37087"/>
        <dbReference type="Rhea" id="RHEA-COMP:10460"/>
        <dbReference type="Rhea" id="RHEA-COMP:10461"/>
        <dbReference type="Rhea" id="RHEA-COMP:14737"/>
        <dbReference type="Rhea" id="RHEA-COMP:14739"/>
        <dbReference type="ChEBI" id="CHEBI:13193"/>
        <dbReference type="ChEBI" id="CHEBI:15378"/>
        <dbReference type="ChEBI" id="CHEBI:17319"/>
        <dbReference type="ChEBI" id="CHEBI:17499"/>
        <dbReference type="ChEBI" id="CHEBI:29917"/>
        <dbReference type="ChEBI" id="CHEBI:29961"/>
        <dbReference type="ChEBI" id="CHEBI:57844"/>
        <dbReference type="ChEBI" id="CHEBI:57856"/>
        <dbReference type="ChEBI" id="CHEBI:59789"/>
        <dbReference type="ChEBI" id="CHEBI:64428"/>
        <dbReference type="ChEBI" id="CHEBI:73599"/>
        <dbReference type="EC" id="2.8.4.4"/>
    </reaction>
</comment>
<dbReference type="GO" id="GO:0103039">
    <property type="term" value="F:protein methylthiotransferase activity"/>
    <property type="evidence" value="ECO:0007669"/>
    <property type="project" value="UniProtKB-EC"/>
</dbReference>
<evidence type="ECO:0000259" key="13">
    <source>
        <dbReference type="PROSITE" id="PS51918"/>
    </source>
</evidence>
<comment type="subcellular location">
    <subcellularLocation>
        <location evidence="10">Cytoplasm</location>
    </subcellularLocation>
</comment>
<comment type="function">
    <text evidence="1">Catalyzes the methylthiolation of N6-(dimethylallyl)adenosine (i(6)A), leading to the formation of 2-methylthio-N6-(dimethylallyl)adenosine (ms(2)i(6)A) at position 37 in tRNAs that read codons beginning with uridine.</text>
</comment>
<organism evidence="14 15">
    <name type="scientific">Sellimonas catena</name>
    <dbReference type="NCBI Taxonomy" id="2994035"/>
    <lineage>
        <taxon>Bacteria</taxon>
        <taxon>Bacillati</taxon>
        <taxon>Bacillota</taxon>
        <taxon>Clostridia</taxon>
        <taxon>Lachnospirales</taxon>
        <taxon>Lachnospiraceae</taxon>
        <taxon>Sellimonas</taxon>
    </lineage>
</organism>
<dbReference type="InterPro" id="IPR002792">
    <property type="entry name" value="TRAM_dom"/>
</dbReference>
<keyword evidence="14" id="KW-0687">Ribonucleoprotein</keyword>
<feature type="binding site" evidence="10">
    <location>
        <position position="158"/>
    </location>
    <ligand>
        <name>[4Fe-4S] cluster</name>
        <dbReference type="ChEBI" id="CHEBI:49883"/>
        <label>2</label>
        <note>4Fe-4S-S-AdoMet</note>
    </ligand>
</feature>
<keyword evidence="5 10" id="KW-0949">S-adenosyl-L-methionine</keyword>
<dbReference type="SFLD" id="SFLDG01061">
    <property type="entry name" value="methylthiotransferase"/>
    <property type="match status" value="1"/>
</dbReference>
<protein>
    <recommendedName>
        <fullName evidence="10">Ribosomal protein uS12 methylthiotransferase RimO</fullName>
        <shortName evidence="10">uS12 MTTase</shortName>
        <shortName evidence="10">uS12 methylthiotransferase</shortName>
        <ecNumber evidence="10">2.8.4.4</ecNumber>
    </recommendedName>
    <alternativeName>
        <fullName evidence="10">Ribosomal protein uS12 (aspartate-C(3))-methylthiotransferase</fullName>
    </alternativeName>
    <alternativeName>
        <fullName evidence="10">Ribosome maturation factor RimO</fullName>
    </alternativeName>
</protein>
<evidence type="ECO:0000256" key="7">
    <source>
        <dbReference type="ARBA" id="ARBA00023004"/>
    </source>
</evidence>
<proteinExistence type="inferred from homology"/>
<dbReference type="Gene3D" id="3.80.30.20">
    <property type="entry name" value="tm_1862 like domain"/>
    <property type="match status" value="1"/>
</dbReference>
<name>A0A9W6C8Y4_9FIRM</name>
<dbReference type="NCBIfam" id="TIGR00089">
    <property type="entry name" value="MiaB/RimO family radical SAM methylthiotransferase"/>
    <property type="match status" value="1"/>
</dbReference>
<dbReference type="PANTHER" id="PTHR43837:SF1">
    <property type="entry name" value="RIBOSOMAL PROTEIN US12 METHYLTHIOTRANSFERASE RIMO"/>
    <property type="match status" value="1"/>
</dbReference>
<dbReference type="NCBIfam" id="TIGR01125">
    <property type="entry name" value="30S ribosomal protein S12 methylthiotransferase RimO"/>
    <property type="match status" value="1"/>
</dbReference>
<feature type="domain" description="TRAM" evidence="11">
    <location>
        <begin position="373"/>
        <end position="440"/>
    </location>
</feature>
<dbReference type="InterPro" id="IPR023404">
    <property type="entry name" value="rSAM_horseshoe"/>
</dbReference>
<dbReference type="HAMAP" id="MF_01865">
    <property type="entry name" value="MTTase_RimO"/>
    <property type="match status" value="1"/>
</dbReference>
<dbReference type="SMART" id="SM00729">
    <property type="entry name" value="Elp3"/>
    <property type="match status" value="1"/>
</dbReference>
<dbReference type="PROSITE" id="PS51449">
    <property type="entry name" value="MTTASE_N"/>
    <property type="match status" value="1"/>
</dbReference>
<evidence type="ECO:0000256" key="1">
    <source>
        <dbReference type="ARBA" id="ARBA00003234"/>
    </source>
</evidence>
<dbReference type="PANTHER" id="PTHR43837">
    <property type="entry name" value="RIBOSOMAL PROTEIN S12 METHYLTHIOTRANSFERASE RIMO"/>
    <property type="match status" value="1"/>
</dbReference>
<dbReference type="GO" id="GO:0035597">
    <property type="term" value="F:tRNA-2-methylthio-N(6)-dimethylallyladenosine(37) synthase activity"/>
    <property type="evidence" value="ECO:0007669"/>
    <property type="project" value="UniProtKB-EC"/>
</dbReference>
<accession>A0A9W6C8Y4</accession>
<evidence type="ECO:0000313" key="14">
    <source>
        <dbReference type="EMBL" id="GLG05594.1"/>
    </source>
</evidence>
<feature type="binding site" evidence="10">
    <location>
        <position position="154"/>
    </location>
    <ligand>
        <name>[4Fe-4S] cluster</name>
        <dbReference type="ChEBI" id="CHEBI:49883"/>
        <label>2</label>
        <note>4Fe-4S-S-AdoMet</note>
    </ligand>
</feature>
<evidence type="ECO:0000256" key="5">
    <source>
        <dbReference type="ARBA" id="ARBA00022691"/>
    </source>
</evidence>
<dbReference type="Pfam" id="PF00919">
    <property type="entry name" value="UPF0004"/>
    <property type="match status" value="1"/>
</dbReference>
<comment type="function">
    <text evidence="10">Catalyzes the methylthiolation of an aspartic acid residue of ribosomal protein uS12.</text>
</comment>
<dbReference type="FunFam" id="3.80.30.20:FF:000001">
    <property type="entry name" value="tRNA-2-methylthio-N(6)-dimethylallyladenosine synthase 2"/>
    <property type="match status" value="1"/>
</dbReference>
<dbReference type="AlphaFoldDB" id="A0A9W6C8Y4"/>
<dbReference type="InterPro" id="IPR020612">
    <property type="entry name" value="Methylthiotransferase_CS"/>
</dbReference>
<dbReference type="InterPro" id="IPR012340">
    <property type="entry name" value="NA-bd_OB-fold"/>
</dbReference>
<dbReference type="GO" id="GO:0051539">
    <property type="term" value="F:4 iron, 4 sulfur cluster binding"/>
    <property type="evidence" value="ECO:0007669"/>
    <property type="project" value="UniProtKB-UniRule"/>
</dbReference>
<keyword evidence="8 10" id="KW-0411">Iron-sulfur</keyword>
<dbReference type="PROSITE" id="PS01278">
    <property type="entry name" value="MTTASE_RADICAL"/>
    <property type="match status" value="1"/>
</dbReference>
<dbReference type="EMBL" id="BSBO01000032">
    <property type="protein sequence ID" value="GLG05594.1"/>
    <property type="molecule type" value="Genomic_DNA"/>
</dbReference>
<dbReference type="SFLD" id="SFLDS00029">
    <property type="entry name" value="Radical_SAM"/>
    <property type="match status" value="1"/>
</dbReference>
<dbReference type="PROSITE" id="PS50926">
    <property type="entry name" value="TRAM"/>
    <property type="match status" value="1"/>
</dbReference>
<dbReference type="PROSITE" id="PS51918">
    <property type="entry name" value="RADICAL_SAM"/>
    <property type="match status" value="1"/>
</dbReference>
<keyword evidence="14" id="KW-0689">Ribosomal protein</keyword>
<feature type="binding site" evidence="10">
    <location>
        <position position="46"/>
    </location>
    <ligand>
        <name>[4Fe-4S] cluster</name>
        <dbReference type="ChEBI" id="CHEBI:49883"/>
        <label>1</label>
    </ligand>
</feature>
<dbReference type="FunFam" id="3.40.50.12160:FF:000003">
    <property type="entry name" value="CDK5 regulatory subunit-associated protein 1"/>
    <property type="match status" value="1"/>
</dbReference>
<feature type="binding site" evidence="10">
    <location>
        <position position="161"/>
    </location>
    <ligand>
        <name>[4Fe-4S] cluster</name>
        <dbReference type="ChEBI" id="CHEBI:49883"/>
        <label>2</label>
        <note>4Fe-4S-S-AdoMet</note>
    </ligand>
</feature>
<keyword evidence="4 10" id="KW-0808">Transferase</keyword>
<gene>
    <name evidence="10 14" type="primary">rimO</name>
    <name evidence="14" type="ORF">Selli1_27680</name>
</gene>
<dbReference type="CDD" id="cd01335">
    <property type="entry name" value="Radical_SAM"/>
    <property type="match status" value="1"/>
</dbReference>
<dbReference type="InterPro" id="IPR005839">
    <property type="entry name" value="Methylthiotransferase"/>
</dbReference>
<dbReference type="InterPro" id="IPR005840">
    <property type="entry name" value="Ribosomal_uS12_MeSTrfase_RimO"/>
</dbReference>
<evidence type="ECO:0000256" key="2">
    <source>
        <dbReference type="ARBA" id="ARBA00022485"/>
    </source>
</evidence>
<dbReference type="Pfam" id="PF18693">
    <property type="entry name" value="TRAM_2"/>
    <property type="match status" value="1"/>
</dbReference>